<keyword evidence="3" id="KW-1185">Reference proteome</keyword>
<dbReference type="HOGENOM" id="CLU_1054138_0_0_1"/>
<dbReference type="Proteomes" id="UP000030143">
    <property type="component" value="Unassembled WGS sequence"/>
</dbReference>
<feature type="region of interest" description="Disordered" evidence="1">
    <location>
        <begin position="1"/>
        <end position="23"/>
    </location>
</feature>
<reference evidence="2 3" key="1">
    <citation type="journal article" date="2015" name="Mol. Plant Microbe Interact.">
        <title>Genome, transcriptome, and functional analyses of Penicillium expansum provide new insights into secondary metabolism and pathogenicity.</title>
        <authorList>
            <person name="Ballester A.R."/>
            <person name="Marcet-Houben M."/>
            <person name="Levin E."/>
            <person name="Sela N."/>
            <person name="Selma-Lazaro C."/>
            <person name="Carmona L."/>
            <person name="Wisniewski M."/>
            <person name="Droby S."/>
            <person name="Gonzalez-Candelas L."/>
            <person name="Gabaldon T."/>
        </authorList>
    </citation>
    <scope>NUCLEOTIDE SEQUENCE [LARGE SCALE GENOMIC DNA]</scope>
    <source>
        <strain evidence="2 3">MD-8</strain>
    </source>
</reference>
<gene>
    <name evidence="2" type="ORF">PEX2_085090</name>
</gene>
<dbReference type="AlphaFoldDB" id="A0A0A2K163"/>
<dbReference type="GeneID" id="27681199"/>
<proteinExistence type="predicted"/>
<dbReference type="RefSeq" id="XP_016602226.1">
    <property type="nucleotide sequence ID" value="XM_016745779.1"/>
</dbReference>
<evidence type="ECO:0000256" key="1">
    <source>
        <dbReference type="SAM" id="MobiDB-lite"/>
    </source>
</evidence>
<organism evidence="2 3">
    <name type="scientific">Penicillium expansum</name>
    <name type="common">Blue mold rot fungus</name>
    <dbReference type="NCBI Taxonomy" id="27334"/>
    <lineage>
        <taxon>Eukaryota</taxon>
        <taxon>Fungi</taxon>
        <taxon>Dikarya</taxon>
        <taxon>Ascomycota</taxon>
        <taxon>Pezizomycotina</taxon>
        <taxon>Eurotiomycetes</taxon>
        <taxon>Eurotiomycetidae</taxon>
        <taxon>Eurotiales</taxon>
        <taxon>Aspergillaceae</taxon>
        <taxon>Penicillium</taxon>
    </lineage>
</organism>
<dbReference type="EMBL" id="JQFZ01000034">
    <property type="protein sequence ID" value="KGO61434.1"/>
    <property type="molecule type" value="Genomic_DNA"/>
</dbReference>
<evidence type="ECO:0000313" key="3">
    <source>
        <dbReference type="Proteomes" id="UP000030143"/>
    </source>
</evidence>
<protein>
    <submittedName>
        <fullName evidence="2">Uncharacterized protein</fullName>
    </submittedName>
</protein>
<comment type="caution">
    <text evidence="2">The sequence shown here is derived from an EMBL/GenBank/DDBJ whole genome shotgun (WGS) entry which is preliminary data.</text>
</comment>
<feature type="region of interest" description="Disordered" evidence="1">
    <location>
        <begin position="145"/>
        <end position="170"/>
    </location>
</feature>
<feature type="compositionally biased region" description="Polar residues" evidence="1">
    <location>
        <begin position="153"/>
        <end position="165"/>
    </location>
</feature>
<evidence type="ECO:0000313" key="2">
    <source>
        <dbReference type="EMBL" id="KGO61434.1"/>
    </source>
</evidence>
<name>A0A0A2K163_PENEN</name>
<accession>A0A0A2K163</accession>
<feature type="compositionally biased region" description="Basic and acidic residues" evidence="1">
    <location>
        <begin position="1"/>
        <end position="14"/>
    </location>
</feature>
<sequence length="290" mass="32611">MEDTRENLHPEGRPVGRRTVLPPTPVKGDEMIVPGPWAIHIHKLPFRVARQGDILQGRYLDAFSAMPNQREPCLRYGIDWTAQEFQQQMNDSLPRVEAALMQVVGQQNELEFRSIDGLSACANCHWTESDTLCQYTQAIPTLDPLTPARNHMNPRQVSLSASTPRDTSRNPFYPLLPSTGATSRPIAPPAQPHGLIKYASEQVWLLNEYSKLVRQLTGLHDKSQCLGAQLEGLEHDLTAANTTTTTTTTEQPIQQTVNDVRASHQELEQKIRRIMMHVINMMEPTPRGPT</sequence>